<dbReference type="Proteomes" id="UP000000851">
    <property type="component" value="Chromosome"/>
</dbReference>
<dbReference type="InParanoid" id="C7Q2F2"/>
<dbReference type="RefSeq" id="WP_012785089.1">
    <property type="nucleotide sequence ID" value="NC_013131.1"/>
</dbReference>
<keyword evidence="1 3" id="KW-0378">Hydrolase</keyword>
<dbReference type="InterPro" id="IPR017853">
    <property type="entry name" value="GH"/>
</dbReference>
<dbReference type="CAZy" id="GH5">
    <property type="family name" value="Glycoside Hydrolase Family 5"/>
</dbReference>
<feature type="region of interest" description="Disordered" evidence="4">
    <location>
        <begin position="485"/>
        <end position="523"/>
    </location>
</feature>
<feature type="compositionally biased region" description="Polar residues" evidence="4">
    <location>
        <begin position="514"/>
        <end position="523"/>
    </location>
</feature>
<accession>C7Q2F2</accession>
<dbReference type="SUPFAM" id="SSF51445">
    <property type="entry name" value="(Trans)glycosidases"/>
    <property type="match status" value="1"/>
</dbReference>
<dbReference type="AlphaFoldDB" id="C7Q2F2"/>
<evidence type="ECO:0000313" key="8">
    <source>
        <dbReference type="Proteomes" id="UP000000851"/>
    </source>
</evidence>
<dbReference type="Pfam" id="PF00150">
    <property type="entry name" value="Cellulase"/>
    <property type="match status" value="1"/>
</dbReference>
<sequence length="642" mass="69014" precursor="true">MSLIRVRVLIALLALLTCAVLLPGSARAASRLPSAAAVPAGSLAASWTGPLSTSGRYVVDANGNRFKLIGGNWDGAQGHWLGSGSATDPAQNHAGEVSYNVPLALDRKPIPQILADFHSLGINTIRLPFADAMIHDTSTVPDAAVTANPQLRGLTALQVYDAVVSALTGDGFAVILNNHTTSYRWCCGLDGNERWNSGQSTQQWESDWLFMVNRYRANKRVVGADLRNEVRRDTWDDPNWGWYDAHDEYAAFEEAGNQILAADPDMLIVMEGINWYGIPAAGFSHGRPMLTPAANLSATLIASNKLVYSAHFYSYTGPNNSGAAAGSAGSTSDPRYEDMTPDQLASAVNQEALFVTQSGQHFTAPVWVSEFGAAGRGETDTKEQTWLDTFTTILAANDTDFAIWPLIGYTATNGTLQDNWALLSYDPAGNRTSITDPGDWRLPDWQKLTSAPTTTGHIPASPHWNMLDLDHADYNVSTTMLAQPDWSPGNRKGNCPDTERLTGLGRGSSRGLCTDSSEPTKSTATQTVVTNETYVTEGDWAPGYTKLQCPDNTFATGYSVHNNAMAALLCAPAAAPLPTTSHTIWFNQGDNRPTTGGSTPSDWAPGSYKGQCPDNEYLAGIAYTWQRAEGGVPDALLCRALV</sequence>
<keyword evidence="2 3" id="KW-0326">Glycosidase</keyword>
<dbReference type="eggNOG" id="COG2730">
    <property type="taxonomic scope" value="Bacteria"/>
</dbReference>
<evidence type="ECO:0000256" key="2">
    <source>
        <dbReference type="ARBA" id="ARBA00023295"/>
    </source>
</evidence>
<dbReference type="HOGENOM" id="CLU_030021_0_0_11"/>
<dbReference type="PANTHER" id="PTHR31263:SF0">
    <property type="entry name" value="CELLULASE FAMILY PROTEIN (AFU_ORTHOLOGUE AFUA_5G14560)"/>
    <property type="match status" value="1"/>
</dbReference>
<dbReference type="PANTHER" id="PTHR31263">
    <property type="entry name" value="CELLULASE FAMILY PROTEIN (AFU_ORTHOLOGUE AFUA_5G14560)"/>
    <property type="match status" value="1"/>
</dbReference>
<dbReference type="STRING" id="479433.Caci_0861"/>
<dbReference type="KEGG" id="cai:Caci_0861"/>
<dbReference type="EMBL" id="CP001700">
    <property type="protein sequence ID" value="ACU69794.1"/>
    <property type="molecule type" value="Genomic_DNA"/>
</dbReference>
<evidence type="ECO:0000256" key="1">
    <source>
        <dbReference type="ARBA" id="ARBA00022801"/>
    </source>
</evidence>
<gene>
    <name evidence="7" type="ordered locus">Caci_0861</name>
</gene>
<proteinExistence type="inferred from homology"/>
<protein>
    <submittedName>
        <fullName evidence="7">Glycoside hydrolase family 5</fullName>
    </submittedName>
</protein>
<name>C7Q2F2_CATAD</name>
<dbReference type="GO" id="GO:0000272">
    <property type="term" value="P:polysaccharide catabolic process"/>
    <property type="evidence" value="ECO:0007669"/>
    <property type="project" value="InterPro"/>
</dbReference>
<keyword evidence="5" id="KW-0732">Signal</keyword>
<dbReference type="Gene3D" id="3.20.20.80">
    <property type="entry name" value="Glycosidases"/>
    <property type="match status" value="1"/>
</dbReference>
<evidence type="ECO:0000256" key="5">
    <source>
        <dbReference type="SAM" id="SignalP"/>
    </source>
</evidence>
<evidence type="ECO:0000256" key="4">
    <source>
        <dbReference type="SAM" id="MobiDB-lite"/>
    </source>
</evidence>
<evidence type="ECO:0000313" key="7">
    <source>
        <dbReference type="EMBL" id="ACU69794.1"/>
    </source>
</evidence>
<feature type="chain" id="PRO_5002980546" evidence="5">
    <location>
        <begin position="29"/>
        <end position="642"/>
    </location>
</feature>
<dbReference type="InterPro" id="IPR001547">
    <property type="entry name" value="Glyco_hydro_5"/>
</dbReference>
<keyword evidence="8" id="KW-1185">Reference proteome</keyword>
<evidence type="ECO:0000256" key="3">
    <source>
        <dbReference type="RuleBase" id="RU361153"/>
    </source>
</evidence>
<dbReference type="GO" id="GO:0004553">
    <property type="term" value="F:hydrolase activity, hydrolyzing O-glycosyl compounds"/>
    <property type="evidence" value="ECO:0007669"/>
    <property type="project" value="InterPro"/>
</dbReference>
<organism evidence="7 8">
    <name type="scientific">Catenulispora acidiphila (strain DSM 44928 / JCM 14897 / NBRC 102108 / NRRL B-24433 / ID139908)</name>
    <dbReference type="NCBI Taxonomy" id="479433"/>
    <lineage>
        <taxon>Bacteria</taxon>
        <taxon>Bacillati</taxon>
        <taxon>Actinomycetota</taxon>
        <taxon>Actinomycetes</taxon>
        <taxon>Catenulisporales</taxon>
        <taxon>Catenulisporaceae</taxon>
        <taxon>Catenulispora</taxon>
    </lineage>
</organism>
<comment type="similarity">
    <text evidence="3">Belongs to the glycosyl hydrolase 5 (cellulase A) family.</text>
</comment>
<evidence type="ECO:0000259" key="6">
    <source>
        <dbReference type="Pfam" id="PF00150"/>
    </source>
</evidence>
<reference evidence="7 8" key="1">
    <citation type="journal article" date="2009" name="Stand. Genomic Sci.">
        <title>Complete genome sequence of Catenulispora acidiphila type strain (ID 139908).</title>
        <authorList>
            <person name="Copeland A."/>
            <person name="Lapidus A."/>
            <person name="Glavina Del Rio T."/>
            <person name="Nolan M."/>
            <person name="Lucas S."/>
            <person name="Chen F."/>
            <person name="Tice H."/>
            <person name="Cheng J.F."/>
            <person name="Bruce D."/>
            <person name="Goodwin L."/>
            <person name="Pitluck S."/>
            <person name="Mikhailova N."/>
            <person name="Pati A."/>
            <person name="Ivanova N."/>
            <person name="Mavromatis K."/>
            <person name="Chen A."/>
            <person name="Palaniappan K."/>
            <person name="Chain P."/>
            <person name="Land M."/>
            <person name="Hauser L."/>
            <person name="Chang Y.J."/>
            <person name="Jeffries C.D."/>
            <person name="Chertkov O."/>
            <person name="Brettin T."/>
            <person name="Detter J.C."/>
            <person name="Han C."/>
            <person name="Ali Z."/>
            <person name="Tindall B.J."/>
            <person name="Goker M."/>
            <person name="Bristow J."/>
            <person name="Eisen J.A."/>
            <person name="Markowitz V."/>
            <person name="Hugenholtz P."/>
            <person name="Kyrpides N.C."/>
            <person name="Klenk H.P."/>
        </authorList>
    </citation>
    <scope>NUCLEOTIDE SEQUENCE [LARGE SCALE GENOMIC DNA]</scope>
    <source>
        <strain evidence="8">DSM 44928 / JCM 14897 / NBRC 102108 / NRRL B-24433 / ID139908</strain>
    </source>
</reference>
<feature type="domain" description="Glycoside hydrolase family 5" evidence="6">
    <location>
        <begin position="109"/>
        <end position="404"/>
    </location>
</feature>
<feature type="signal peptide" evidence="5">
    <location>
        <begin position="1"/>
        <end position="28"/>
    </location>
</feature>